<evidence type="ECO:0000259" key="2">
    <source>
        <dbReference type="Pfam" id="PF02517"/>
    </source>
</evidence>
<feature type="transmembrane region" description="Helical" evidence="1">
    <location>
        <begin position="181"/>
        <end position="198"/>
    </location>
</feature>
<feature type="transmembrane region" description="Helical" evidence="1">
    <location>
        <begin position="91"/>
        <end position="110"/>
    </location>
</feature>
<dbReference type="OrthoDB" id="2222521at2"/>
<dbReference type="InterPro" id="IPR003675">
    <property type="entry name" value="Rce1/LyrA-like_dom"/>
</dbReference>
<sequence length="271" mass="29535">MTQIHDQHTGTNYRVRPAVWIGLAIYVGYVAVFTIVERLSGVDYDDIGDTAGTLFRGADIALIIGTVLLVITTSLLGWWRPALYERRRSGVRWPIIAPILMTVALVFNLAGTDWSAYDGAFFAASLVLLLVGFTEEMTTRGLLLTALRSRLGEGWVWFITSALFGLLHLVNAFLGQPIGPTVQQIVFAFLAGTVFYILRRVTGTLIWAMVLHALWDFSTFASGHGQANALSGLSVLVQIPAFIVALIAVAFVIRGANERTVIDPTVPGAQN</sequence>
<name>A0A2T0VH84_9MICO</name>
<keyword evidence="1" id="KW-1133">Transmembrane helix</keyword>
<dbReference type="GO" id="GO:0080120">
    <property type="term" value="P:CAAX-box protein maturation"/>
    <property type="evidence" value="ECO:0007669"/>
    <property type="project" value="UniProtKB-ARBA"/>
</dbReference>
<dbReference type="GO" id="GO:0004175">
    <property type="term" value="F:endopeptidase activity"/>
    <property type="evidence" value="ECO:0007669"/>
    <property type="project" value="UniProtKB-ARBA"/>
</dbReference>
<accession>A0A2T0VH84</accession>
<protein>
    <recommendedName>
        <fullName evidence="2">CAAX prenyl protease 2/Lysostaphin resistance protein A-like domain-containing protein</fullName>
    </recommendedName>
</protein>
<keyword evidence="1" id="KW-0472">Membrane</keyword>
<dbReference type="Pfam" id="PF02517">
    <property type="entry name" value="Rce1-like"/>
    <property type="match status" value="1"/>
</dbReference>
<feature type="transmembrane region" description="Helical" evidence="1">
    <location>
        <begin position="205"/>
        <end position="223"/>
    </location>
</feature>
<dbReference type="RefSeq" id="WP_106210472.1">
    <property type="nucleotide sequence ID" value="NZ_PVTL01000002.1"/>
</dbReference>
<feature type="transmembrane region" description="Helical" evidence="1">
    <location>
        <begin position="60"/>
        <end position="79"/>
    </location>
</feature>
<feature type="transmembrane region" description="Helical" evidence="1">
    <location>
        <begin position="116"/>
        <end position="134"/>
    </location>
</feature>
<dbReference type="EMBL" id="PVTL01000002">
    <property type="protein sequence ID" value="PRY69578.1"/>
    <property type="molecule type" value="Genomic_DNA"/>
</dbReference>
<gene>
    <name evidence="3" type="ORF">B0I08_102254</name>
</gene>
<feature type="transmembrane region" description="Helical" evidence="1">
    <location>
        <begin position="20"/>
        <end position="40"/>
    </location>
</feature>
<keyword evidence="4" id="KW-1185">Reference proteome</keyword>
<feature type="domain" description="CAAX prenyl protease 2/Lysostaphin resistance protein A-like" evidence="2">
    <location>
        <begin position="121"/>
        <end position="217"/>
    </location>
</feature>
<reference evidence="3 4" key="1">
    <citation type="submission" date="2018-03" db="EMBL/GenBank/DDBJ databases">
        <title>Genomic Encyclopedia of Type Strains, Phase III (KMG-III): the genomes of soil and plant-associated and newly described type strains.</title>
        <authorList>
            <person name="Whitman W."/>
        </authorList>
    </citation>
    <scope>NUCLEOTIDE SEQUENCE [LARGE SCALE GENOMIC DNA]</scope>
    <source>
        <strain evidence="3 4">CGMCC 1.12484</strain>
    </source>
</reference>
<proteinExistence type="predicted"/>
<feature type="transmembrane region" description="Helical" evidence="1">
    <location>
        <begin position="229"/>
        <end position="253"/>
    </location>
</feature>
<feature type="transmembrane region" description="Helical" evidence="1">
    <location>
        <begin position="155"/>
        <end position="175"/>
    </location>
</feature>
<dbReference type="AlphaFoldDB" id="A0A2T0VH84"/>
<dbReference type="Proteomes" id="UP000237983">
    <property type="component" value="Unassembled WGS sequence"/>
</dbReference>
<comment type="caution">
    <text evidence="3">The sequence shown here is derived from an EMBL/GenBank/DDBJ whole genome shotgun (WGS) entry which is preliminary data.</text>
</comment>
<evidence type="ECO:0000313" key="3">
    <source>
        <dbReference type="EMBL" id="PRY69578.1"/>
    </source>
</evidence>
<organism evidence="3 4">
    <name type="scientific">Glaciihabitans tibetensis</name>
    <dbReference type="NCBI Taxonomy" id="1266600"/>
    <lineage>
        <taxon>Bacteria</taxon>
        <taxon>Bacillati</taxon>
        <taxon>Actinomycetota</taxon>
        <taxon>Actinomycetes</taxon>
        <taxon>Micrococcales</taxon>
        <taxon>Microbacteriaceae</taxon>
        <taxon>Glaciihabitans</taxon>
    </lineage>
</organism>
<evidence type="ECO:0000313" key="4">
    <source>
        <dbReference type="Proteomes" id="UP000237983"/>
    </source>
</evidence>
<keyword evidence="1" id="KW-0812">Transmembrane</keyword>
<evidence type="ECO:0000256" key="1">
    <source>
        <dbReference type="SAM" id="Phobius"/>
    </source>
</evidence>